<dbReference type="OrthoDB" id="377346at2759"/>
<evidence type="ECO:0000313" key="12">
    <source>
        <dbReference type="Proteomes" id="UP000267027"/>
    </source>
</evidence>
<feature type="binding site" evidence="8 9">
    <location>
        <position position="56"/>
    </location>
    <ligand>
        <name>ATP</name>
        <dbReference type="ChEBI" id="CHEBI:30616"/>
    </ligand>
</feature>
<keyword evidence="5 8" id="KW-0067">ATP-binding</keyword>
<evidence type="ECO:0000256" key="3">
    <source>
        <dbReference type="ARBA" id="ARBA00022741"/>
    </source>
</evidence>
<dbReference type="InterPro" id="IPR000719">
    <property type="entry name" value="Prot_kinase_dom"/>
</dbReference>
<keyword evidence="4" id="KW-0418">Kinase</keyword>
<evidence type="ECO:0000256" key="8">
    <source>
        <dbReference type="PIRSR" id="PIRSR630616-2"/>
    </source>
</evidence>
<dbReference type="GO" id="GO:0005524">
    <property type="term" value="F:ATP binding"/>
    <property type="evidence" value="ECO:0007669"/>
    <property type="project" value="UniProtKB-UniRule"/>
</dbReference>
<dbReference type="InterPro" id="IPR011009">
    <property type="entry name" value="Kinase-like_dom_sf"/>
</dbReference>
<evidence type="ECO:0000259" key="10">
    <source>
        <dbReference type="PROSITE" id="PS50011"/>
    </source>
</evidence>
<dbReference type="Pfam" id="PF00069">
    <property type="entry name" value="Pkinase"/>
    <property type="match status" value="1"/>
</dbReference>
<sequence length="139" mass="16444">MLLLSFELFDFNFRSQQISRTWVIDDFDVGRPLGRGKFGSVFLARSKEEKVVVALKARDFQAYRFLKGFSSRTNLKSTMHQVKREIEMQYHLKHPNILRLKGYLHDQERVYIILKFAEGKELHGRMKKKGKLDEHEAAK</sequence>
<name>A0A0R3PEL5_ANGCS</name>
<evidence type="ECO:0000256" key="7">
    <source>
        <dbReference type="ARBA" id="ARBA00048679"/>
    </source>
</evidence>
<reference evidence="11 12" key="2">
    <citation type="submission" date="2018-11" db="EMBL/GenBank/DDBJ databases">
        <authorList>
            <consortium name="Pathogen Informatics"/>
        </authorList>
    </citation>
    <scope>NUCLEOTIDE SEQUENCE [LARGE SCALE GENOMIC DNA]</scope>
    <source>
        <strain evidence="11 12">Costa Rica</strain>
    </source>
</reference>
<organism evidence="13">
    <name type="scientific">Angiostrongylus costaricensis</name>
    <name type="common">Nematode worm</name>
    <dbReference type="NCBI Taxonomy" id="334426"/>
    <lineage>
        <taxon>Eukaryota</taxon>
        <taxon>Metazoa</taxon>
        <taxon>Ecdysozoa</taxon>
        <taxon>Nematoda</taxon>
        <taxon>Chromadorea</taxon>
        <taxon>Rhabditida</taxon>
        <taxon>Rhabditina</taxon>
        <taxon>Rhabditomorpha</taxon>
        <taxon>Strongyloidea</taxon>
        <taxon>Metastrongylidae</taxon>
        <taxon>Angiostrongylus</taxon>
    </lineage>
</organism>
<dbReference type="AlphaFoldDB" id="A0A0R3PEL5"/>
<dbReference type="PANTHER" id="PTHR24350">
    <property type="entry name" value="SERINE/THREONINE-PROTEIN KINASE IAL-RELATED"/>
    <property type="match status" value="1"/>
</dbReference>
<comment type="catalytic activity">
    <reaction evidence="6">
        <text>L-threonyl-[protein] + ATP = O-phospho-L-threonyl-[protein] + ADP + H(+)</text>
        <dbReference type="Rhea" id="RHEA:46608"/>
        <dbReference type="Rhea" id="RHEA-COMP:11060"/>
        <dbReference type="Rhea" id="RHEA-COMP:11605"/>
        <dbReference type="ChEBI" id="CHEBI:15378"/>
        <dbReference type="ChEBI" id="CHEBI:30013"/>
        <dbReference type="ChEBI" id="CHEBI:30616"/>
        <dbReference type="ChEBI" id="CHEBI:61977"/>
        <dbReference type="ChEBI" id="CHEBI:456216"/>
        <dbReference type="EC" id="2.7.11.1"/>
    </reaction>
</comment>
<comment type="catalytic activity">
    <reaction evidence="7">
        <text>L-seryl-[protein] + ATP = O-phospho-L-seryl-[protein] + ADP + H(+)</text>
        <dbReference type="Rhea" id="RHEA:17989"/>
        <dbReference type="Rhea" id="RHEA-COMP:9863"/>
        <dbReference type="Rhea" id="RHEA-COMP:11604"/>
        <dbReference type="ChEBI" id="CHEBI:15378"/>
        <dbReference type="ChEBI" id="CHEBI:29999"/>
        <dbReference type="ChEBI" id="CHEBI:30616"/>
        <dbReference type="ChEBI" id="CHEBI:83421"/>
        <dbReference type="ChEBI" id="CHEBI:456216"/>
        <dbReference type="EC" id="2.7.11.1"/>
    </reaction>
</comment>
<dbReference type="PROSITE" id="PS00107">
    <property type="entry name" value="PROTEIN_KINASE_ATP"/>
    <property type="match status" value="1"/>
</dbReference>
<gene>
    <name evidence="11" type="ORF">ACOC_LOCUS2525</name>
</gene>
<dbReference type="SUPFAM" id="SSF56112">
    <property type="entry name" value="Protein kinase-like (PK-like)"/>
    <property type="match status" value="1"/>
</dbReference>
<evidence type="ECO:0000313" key="13">
    <source>
        <dbReference type="WBParaSite" id="ACOC_0000252401-mRNA-1"/>
    </source>
</evidence>
<accession>A0A0R3PEL5</accession>
<keyword evidence="12" id="KW-1185">Reference proteome</keyword>
<dbReference type="OMA" id="MIHALEY"/>
<evidence type="ECO:0000256" key="4">
    <source>
        <dbReference type="ARBA" id="ARBA00022777"/>
    </source>
</evidence>
<keyword evidence="2" id="KW-0808">Transferase</keyword>
<protein>
    <submittedName>
        <fullName evidence="13">Aurora kinase</fullName>
    </submittedName>
</protein>
<dbReference type="STRING" id="334426.A0A0R3PEL5"/>
<evidence type="ECO:0000256" key="2">
    <source>
        <dbReference type="ARBA" id="ARBA00022679"/>
    </source>
</evidence>
<dbReference type="EMBL" id="UYYA01000524">
    <property type="protein sequence ID" value="VDM54110.1"/>
    <property type="molecule type" value="Genomic_DNA"/>
</dbReference>
<dbReference type="InterPro" id="IPR017441">
    <property type="entry name" value="Protein_kinase_ATP_BS"/>
</dbReference>
<evidence type="ECO:0000256" key="9">
    <source>
        <dbReference type="PROSITE-ProRule" id="PRU10141"/>
    </source>
</evidence>
<dbReference type="Proteomes" id="UP000267027">
    <property type="component" value="Unassembled WGS sequence"/>
</dbReference>
<evidence type="ECO:0000256" key="6">
    <source>
        <dbReference type="ARBA" id="ARBA00047899"/>
    </source>
</evidence>
<feature type="binding site" evidence="8">
    <location>
        <position position="37"/>
    </location>
    <ligand>
        <name>ATP</name>
        <dbReference type="ChEBI" id="CHEBI:30616"/>
    </ligand>
</feature>
<evidence type="ECO:0000256" key="1">
    <source>
        <dbReference type="ARBA" id="ARBA00022527"/>
    </source>
</evidence>
<dbReference type="FunFam" id="3.30.200.20:FF:000042">
    <property type="entry name" value="Aurora kinase A"/>
    <property type="match status" value="1"/>
</dbReference>
<reference evidence="13" key="1">
    <citation type="submission" date="2017-02" db="UniProtKB">
        <authorList>
            <consortium name="WormBaseParasite"/>
        </authorList>
    </citation>
    <scope>IDENTIFICATION</scope>
</reference>
<feature type="domain" description="Protein kinase" evidence="10">
    <location>
        <begin position="27"/>
        <end position="139"/>
    </location>
</feature>
<evidence type="ECO:0000256" key="5">
    <source>
        <dbReference type="ARBA" id="ARBA00022840"/>
    </source>
</evidence>
<keyword evidence="3 8" id="KW-0547">Nucleotide-binding</keyword>
<dbReference type="PROSITE" id="PS50011">
    <property type="entry name" value="PROTEIN_KINASE_DOM"/>
    <property type="match status" value="1"/>
</dbReference>
<proteinExistence type="predicted"/>
<keyword evidence="1" id="KW-0723">Serine/threonine-protein kinase</keyword>
<dbReference type="Gene3D" id="3.30.200.20">
    <property type="entry name" value="Phosphorylase Kinase, domain 1"/>
    <property type="match status" value="1"/>
</dbReference>
<dbReference type="WBParaSite" id="ACOC_0000252401-mRNA-1">
    <property type="protein sequence ID" value="ACOC_0000252401-mRNA-1"/>
    <property type="gene ID" value="ACOC_0000252401"/>
</dbReference>
<evidence type="ECO:0000313" key="11">
    <source>
        <dbReference type="EMBL" id="VDM54110.1"/>
    </source>
</evidence>
<dbReference type="InterPro" id="IPR030616">
    <property type="entry name" value="Aur-like"/>
</dbReference>
<dbReference type="GO" id="GO:0004674">
    <property type="term" value="F:protein serine/threonine kinase activity"/>
    <property type="evidence" value="ECO:0007669"/>
    <property type="project" value="UniProtKB-KW"/>
</dbReference>